<sequence length="367" mass="41561">MKRDKSLRWLLFIFQLPAQPSKARVSLWRRLQKIGAIGLKNSAYVLPFSQETIEDFQWLKEEVLSARGTAQIFTANAVQGMKDEEIRGLFLEARSQDYKTLGEELGRLQLGEELGRLQARAARLLREKQLNPAAASGLAEQLERLQKQYQEIKKIDFFGAPQGSVIEKQIRSLRGRLSATESRPTGRTPSEQGKLAPLSIPSLKGKPWVTRANIHIDRLATAWLVLRFIDPNAPFTFIDPQAEKIPPGSIRFDMFEAEFGHTGDLCTFETLLWRLGFKDRALTEIAEIVHDVDLKDGKFFREEGPGLDRILSGLGRLSRNDHEHLQKSLPIFDGLYSFFKEPGKRPKRPQGTTKTRLAGSVDQQSSP</sequence>
<feature type="domain" description="ChrB C-terminal" evidence="3">
    <location>
        <begin position="208"/>
        <end position="338"/>
    </location>
</feature>
<evidence type="ECO:0000313" key="5">
    <source>
        <dbReference type="EMBL" id="MBI3013492.1"/>
    </source>
</evidence>
<dbReference type="Pfam" id="PF20229">
    <property type="entry name" value="ChrB_N"/>
    <property type="match status" value="1"/>
</dbReference>
<evidence type="ECO:0000313" key="6">
    <source>
        <dbReference type="Proteomes" id="UP000741360"/>
    </source>
</evidence>
<gene>
    <name evidence="5" type="ORF">HYY65_00170</name>
</gene>
<evidence type="ECO:0000256" key="1">
    <source>
        <dbReference type="SAM" id="Coils"/>
    </source>
</evidence>
<reference evidence="5" key="1">
    <citation type="submission" date="2020-07" db="EMBL/GenBank/DDBJ databases">
        <title>Huge and variable diversity of episymbiotic CPR bacteria and DPANN archaea in groundwater ecosystems.</title>
        <authorList>
            <person name="He C.Y."/>
            <person name="Keren R."/>
            <person name="Whittaker M."/>
            <person name="Farag I.F."/>
            <person name="Doudna J."/>
            <person name="Cate J.H.D."/>
            <person name="Banfield J.F."/>
        </authorList>
    </citation>
    <scope>NUCLEOTIDE SEQUENCE</scope>
    <source>
        <strain evidence="5">NC_groundwater_717_Ag_S-0.2um_59_8</strain>
    </source>
</reference>
<feature type="compositionally biased region" description="Polar residues" evidence="2">
    <location>
        <begin position="179"/>
        <end position="191"/>
    </location>
</feature>
<evidence type="ECO:0000256" key="2">
    <source>
        <dbReference type="SAM" id="MobiDB-lite"/>
    </source>
</evidence>
<dbReference type="InterPro" id="IPR046858">
    <property type="entry name" value="ChrB_N"/>
</dbReference>
<proteinExistence type="predicted"/>
<evidence type="ECO:0000259" key="4">
    <source>
        <dbReference type="Pfam" id="PF20229"/>
    </source>
</evidence>
<feature type="region of interest" description="Disordered" evidence="2">
    <location>
        <begin position="176"/>
        <end position="197"/>
    </location>
</feature>
<feature type="domain" description="ChrB N-terminal" evidence="4">
    <location>
        <begin position="24"/>
        <end position="177"/>
    </location>
</feature>
<dbReference type="InterPro" id="IPR018634">
    <property type="entry name" value="ChrB_C"/>
</dbReference>
<comment type="caution">
    <text evidence="5">The sequence shown here is derived from an EMBL/GenBank/DDBJ whole genome shotgun (WGS) entry which is preliminary data.</text>
</comment>
<feature type="region of interest" description="Disordered" evidence="2">
    <location>
        <begin position="342"/>
        <end position="367"/>
    </location>
</feature>
<organism evidence="5 6">
    <name type="scientific">Tectimicrobiota bacterium</name>
    <dbReference type="NCBI Taxonomy" id="2528274"/>
    <lineage>
        <taxon>Bacteria</taxon>
        <taxon>Pseudomonadati</taxon>
        <taxon>Nitrospinota/Tectimicrobiota group</taxon>
        <taxon>Candidatus Tectimicrobiota</taxon>
    </lineage>
</organism>
<evidence type="ECO:0000259" key="3">
    <source>
        <dbReference type="Pfam" id="PF09828"/>
    </source>
</evidence>
<dbReference type="Pfam" id="PF09828">
    <property type="entry name" value="ChrB_C"/>
    <property type="match status" value="1"/>
</dbReference>
<keyword evidence="1" id="KW-0175">Coiled coil</keyword>
<feature type="coiled-coil region" evidence="1">
    <location>
        <begin position="107"/>
        <end position="155"/>
    </location>
</feature>
<feature type="compositionally biased region" description="Polar residues" evidence="2">
    <location>
        <begin position="350"/>
        <end position="367"/>
    </location>
</feature>
<dbReference type="Proteomes" id="UP000741360">
    <property type="component" value="Unassembled WGS sequence"/>
</dbReference>
<dbReference type="AlphaFoldDB" id="A0A932LYK0"/>
<name>A0A932LYK0_UNCTE</name>
<protein>
    <submittedName>
        <fullName evidence="5">Chromate resistance protein</fullName>
    </submittedName>
</protein>
<accession>A0A932LYK0</accession>
<dbReference type="EMBL" id="JACPSX010000003">
    <property type="protein sequence ID" value="MBI3013492.1"/>
    <property type="molecule type" value="Genomic_DNA"/>
</dbReference>